<name>A0A9W9JYL4_9EURO</name>
<comment type="caution">
    <text evidence="2">The sequence shown here is derived from an EMBL/GenBank/DDBJ whole genome shotgun (WGS) entry which is preliminary data.</text>
</comment>
<reference evidence="2" key="2">
    <citation type="journal article" date="2023" name="IMA Fungus">
        <title>Comparative genomic study of the Penicillium genus elucidates a diverse pangenome and 15 lateral gene transfer events.</title>
        <authorList>
            <person name="Petersen C."/>
            <person name="Sorensen T."/>
            <person name="Nielsen M.R."/>
            <person name="Sondergaard T.E."/>
            <person name="Sorensen J.L."/>
            <person name="Fitzpatrick D.A."/>
            <person name="Frisvad J.C."/>
            <person name="Nielsen K.L."/>
        </authorList>
    </citation>
    <scope>NUCLEOTIDE SEQUENCE</scope>
    <source>
        <strain evidence="2">IBT 30761</strain>
    </source>
</reference>
<dbReference type="EMBL" id="JAPQKI010000010">
    <property type="protein sequence ID" value="KAJ5085682.1"/>
    <property type="molecule type" value="Genomic_DNA"/>
</dbReference>
<dbReference type="RefSeq" id="XP_056470360.1">
    <property type="nucleotide sequence ID" value="XM_056622944.1"/>
</dbReference>
<keyword evidence="1" id="KW-0812">Transmembrane</keyword>
<keyword evidence="1" id="KW-0472">Membrane</keyword>
<dbReference type="OrthoDB" id="67965at2759"/>
<evidence type="ECO:0000313" key="2">
    <source>
        <dbReference type="EMBL" id="KAJ5085682.1"/>
    </source>
</evidence>
<dbReference type="AlphaFoldDB" id="A0A9W9JYL4"/>
<feature type="transmembrane region" description="Helical" evidence="1">
    <location>
        <begin position="144"/>
        <end position="162"/>
    </location>
</feature>
<proteinExistence type="predicted"/>
<accession>A0A9W9JYL4</accession>
<evidence type="ECO:0008006" key="4">
    <source>
        <dbReference type="Google" id="ProtNLM"/>
    </source>
</evidence>
<dbReference type="Proteomes" id="UP001149074">
    <property type="component" value="Unassembled WGS sequence"/>
</dbReference>
<dbReference type="GeneID" id="81361923"/>
<feature type="transmembrane region" description="Helical" evidence="1">
    <location>
        <begin position="206"/>
        <end position="225"/>
    </location>
</feature>
<keyword evidence="1" id="KW-1133">Transmembrane helix</keyword>
<evidence type="ECO:0000256" key="1">
    <source>
        <dbReference type="SAM" id="Phobius"/>
    </source>
</evidence>
<dbReference type="InterPro" id="IPR010721">
    <property type="entry name" value="UstE-like"/>
</dbReference>
<reference evidence="2" key="1">
    <citation type="submission" date="2022-11" db="EMBL/GenBank/DDBJ databases">
        <authorList>
            <person name="Petersen C."/>
        </authorList>
    </citation>
    <scope>NUCLEOTIDE SEQUENCE</scope>
    <source>
        <strain evidence="2">IBT 30761</strain>
    </source>
</reference>
<evidence type="ECO:0000313" key="3">
    <source>
        <dbReference type="Proteomes" id="UP001149074"/>
    </source>
</evidence>
<gene>
    <name evidence="2" type="ORF">N7532_010453</name>
</gene>
<sequence>MAPKELRDNVSRVKKSSPVGKGLFVCLRMADVLWQHNLLYRGWGTRLIEKLGGHPVHSSQLLYPAAISGLQPYYVVVNFLALGSSLKQVVHIVFVSEQAMDVGSGIAVACFNTVFNTVNTLLSLWTLTSSAASVPKSNSLLDTLSVPLIAVGVGAYSLGLLVEAISEFQRKTFKQDPKNQGKPYGGGLFSLATNINYGAYTIWRTGYALTCGGLAFGAMTFAFFFHDFASRGVPVLDQYMSERYGGAYREIKNRVRYSLIPGIY</sequence>
<feature type="transmembrane region" description="Helical" evidence="1">
    <location>
        <begin position="102"/>
        <end position="124"/>
    </location>
</feature>
<keyword evidence="3" id="KW-1185">Reference proteome</keyword>
<dbReference type="Gene3D" id="1.20.120.1630">
    <property type="match status" value="1"/>
</dbReference>
<dbReference type="Pfam" id="PF06966">
    <property type="entry name" value="DUF1295"/>
    <property type="match status" value="1"/>
</dbReference>
<protein>
    <recommendedName>
        <fullName evidence="4">Steroid 5-alpha reductase C-terminal domain-containing protein</fullName>
    </recommendedName>
</protein>
<organism evidence="2 3">
    <name type="scientific">Penicillium argentinense</name>
    <dbReference type="NCBI Taxonomy" id="1131581"/>
    <lineage>
        <taxon>Eukaryota</taxon>
        <taxon>Fungi</taxon>
        <taxon>Dikarya</taxon>
        <taxon>Ascomycota</taxon>
        <taxon>Pezizomycotina</taxon>
        <taxon>Eurotiomycetes</taxon>
        <taxon>Eurotiomycetidae</taxon>
        <taxon>Eurotiales</taxon>
        <taxon>Aspergillaceae</taxon>
        <taxon>Penicillium</taxon>
    </lineage>
</organism>